<dbReference type="AlphaFoldDB" id="A0A151MRJ6"/>
<organism evidence="1 2">
    <name type="scientific">Alligator mississippiensis</name>
    <name type="common">American alligator</name>
    <dbReference type="NCBI Taxonomy" id="8496"/>
    <lineage>
        <taxon>Eukaryota</taxon>
        <taxon>Metazoa</taxon>
        <taxon>Chordata</taxon>
        <taxon>Craniata</taxon>
        <taxon>Vertebrata</taxon>
        <taxon>Euteleostomi</taxon>
        <taxon>Archelosauria</taxon>
        <taxon>Archosauria</taxon>
        <taxon>Crocodylia</taxon>
        <taxon>Alligatoridae</taxon>
        <taxon>Alligatorinae</taxon>
        <taxon>Alligator</taxon>
    </lineage>
</organism>
<evidence type="ECO:0000313" key="1">
    <source>
        <dbReference type="EMBL" id="KYO27174.1"/>
    </source>
</evidence>
<comment type="caution">
    <text evidence="1">The sequence shown here is derived from an EMBL/GenBank/DDBJ whole genome shotgun (WGS) entry which is preliminary data.</text>
</comment>
<dbReference type="EMBL" id="AKHW03005296">
    <property type="protein sequence ID" value="KYO27174.1"/>
    <property type="molecule type" value="Genomic_DNA"/>
</dbReference>
<reference evidence="1 2" key="1">
    <citation type="journal article" date="2012" name="Genome Biol.">
        <title>Sequencing three crocodilian genomes to illuminate the evolution of archosaurs and amniotes.</title>
        <authorList>
            <person name="St John J.A."/>
            <person name="Braun E.L."/>
            <person name="Isberg S.R."/>
            <person name="Miles L.G."/>
            <person name="Chong A.Y."/>
            <person name="Gongora J."/>
            <person name="Dalzell P."/>
            <person name="Moran C."/>
            <person name="Bed'hom B."/>
            <person name="Abzhanov A."/>
            <person name="Burgess S.C."/>
            <person name="Cooksey A.M."/>
            <person name="Castoe T.A."/>
            <person name="Crawford N.G."/>
            <person name="Densmore L.D."/>
            <person name="Drew J.C."/>
            <person name="Edwards S.V."/>
            <person name="Faircloth B.C."/>
            <person name="Fujita M.K."/>
            <person name="Greenwold M.J."/>
            <person name="Hoffmann F.G."/>
            <person name="Howard J.M."/>
            <person name="Iguchi T."/>
            <person name="Janes D.E."/>
            <person name="Khan S.Y."/>
            <person name="Kohno S."/>
            <person name="de Koning A.J."/>
            <person name="Lance S.L."/>
            <person name="McCarthy F.M."/>
            <person name="McCormack J.E."/>
            <person name="Merchant M.E."/>
            <person name="Peterson D.G."/>
            <person name="Pollock D.D."/>
            <person name="Pourmand N."/>
            <person name="Raney B.J."/>
            <person name="Roessler K.A."/>
            <person name="Sanford J.R."/>
            <person name="Sawyer R.H."/>
            <person name="Schmidt C.J."/>
            <person name="Triplett E.W."/>
            <person name="Tuberville T.D."/>
            <person name="Venegas-Anaya M."/>
            <person name="Howard J.T."/>
            <person name="Jarvis E.D."/>
            <person name="Guillette L.J.Jr."/>
            <person name="Glenn T.C."/>
            <person name="Green R.E."/>
            <person name="Ray D.A."/>
        </authorList>
    </citation>
    <scope>NUCLEOTIDE SEQUENCE [LARGE SCALE GENOMIC DNA]</scope>
    <source>
        <strain evidence="1">KSC_2009_1</strain>
    </source>
</reference>
<protein>
    <submittedName>
        <fullName evidence="1">Uncharacterized protein</fullName>
    </submittedName>
</protein>
<evidence type="ECO:0000313" key="2">
    <source>
        <dbReference type="Proteomes" id="UP000050525"/>
    </source>
</evidence>
<keyword evidence="2" id="KW-1185">Reference proteome</keyword>
<accession>A0A151MRJ6</accession>
<dbReference type="Proteomes" id="UP000050525">
    <property type="component" value="Unassembled WGS sequence"/>
</dbReference>
<proteinExistence type="predicted"/>
<sequence length="78" mass="8709">MAMDAVEEVLRGLHEEFKASNPEAVLIASSHMAKELKLKGNQPYWTAPVHPSQMLLKFKFKASAFSFKSFTSLGLINI</sequence>
<name>A0A151MRJ6_ALLMI</name>
<gene>
    <name evidence="1" type="ORF">Y1Q_0006644</name>
</gene>